<dbReference type="SMART" id="SM00530">
    <property type="entry name" value="HTH_XRE"/>
    <property type="match status" value="1"/>
</dbReference>
<protein>
    <submittedName>
        <fullName evidence="6">LexA family transcriptional regulator</fullName>
    </submittedName>
    <submittedName>
        <fullName evidence="5">LexA repressor</fullName>
        <ecNumber evidence="5">3.4.21.88</ecNumber>
    </submittedName>
</protein>
<evidence type="ECO:0000313" key="8">
    <source>
        <dbReference type="Proteomes" id="UP000515909"/>
    </source>
</evidence>
<feature type="domain" description="HTH cro/C1-type" evidence="4">
    <location>
        <begin position="4"/>
        <end position="58"/>
    </location>
</feature>
<keyword evidence="2" id="KW-0238">DNA-binding</keyword>
<keyword evidence="7" id="KW-1185">Reference proteome</keyword>
<dbReference type="GO" id="GO:0003677">
    <property type="term" value="F:DNA binding"/>
    <property type="evidence" value="ECO:0007669"/>
    <property type="project" value="UniProtKB-KW"/>
</dbReference>
<evidence type="ECO:0000313" key="6">
    <source>
        <dbReference type="EMBL" id="QNK42398.1"/>
    </source>
</evidence>
<dbReference type="PANTHER" id="PTHR40661">
    <property type="match status" value="1"/>
</dbReference>
<dbReference type="InterPro" id="IPR015927">
    <property type="entry name" value="Peptidase_S24_S26A/B/C"/>
</dbReference>
<dbReference type="InterPro" id="IPR039418">
    <property type="entry name" value="LexA-like"/>
</dbReference>
<evidence type="ECO:0000313" key="5">
    <source>
        <dbReference type="EMBL" id="MVB09716.1"/>
    </source>
</evidence>
<evidence type="ECO:0000256" key="2">
    <source>
        <dbReference type="ARBA" id="ARBA00023125"/>
    </source>
</evidence>
<dbReference type="CDD" id="cd00093">
    <property type="entry name" value="HTH_XRE"/>
    <property type="match status" value="1"/>
</dbReference>
<name>A0A6N8HVB4_9FIRM</name>
<dbReference type="SUPFAM" id="SSF51306">
    <property type="entry name" value="LexA/Signal peptidase"/>
    <property type="match status" value="1"/>
</dbReference>
<dbReference type="EC" id="3.4.21.88" evidence="5"/>
<organism evidence="5 7">
    <name type="scientific">Caproicibacter fermentans</name>
    <dbReference type="NCBI Taxonomy" id="2576756"/>
    <lineage>
        <taxon>Bacteria</taxon>
        <taxon>Bacillati</taxon>
        <taxon>Bacillota</taxon>
        <taxon>Clostridia</taxon>
        <taxon>Eubacteriales</taxon>
        <taxon>Acutalibacteraceae</taxon>
        <taxon>Caproicibacter</taxon>
    </lineage>
</organism>
<evidence type="ECO:0000256" key="3">
    <source>
        <dbReference type="ARBA" id="ARBA00023163"/>
    </source>
</evidence>
<dbReference type="InterPro" id="IPR036286">
    <property type="entry name" value="LexA/Signal_pep-like_sf"/>
</dbReference>
<sequence>MNRIRFLRMQKAMKQEDLAKVIHVSQSSLSGYENEKYEPDKKTLLRLASYFGVSIDYLLGIDNARFYEKKMSEQIPVYSVLQTNPLTGPCGSVLYFLDFDPYWKEEGEYFGIQICGDRMEPRMFEGDVAIVRRQDTAKDSSVAVVQVGRENALVIRVINREDGMTLLPYNPKYKAFFYTNKEIAELPVKILGKVVEFRGKC</sequence>
<proteinExistence type="predicted"/>
<dbReference type="Pfam" id="PF01381">
    <property type="entry name" value="HTH_3"/>
    <property type="match status" value="1"/>
</dbReference>
<accession>A0A7G8TFK7</accession>
<keyword evidence="3" id="KW-0804">Transcription</keyword>
<dbReference type="InterPro" id="IPR001387">
    <property type="entry name" value="Cro/C1-type_HTH"/>
</dbReference>
<dbReference type="Pfam" id="PF00717">
    <property type="entry name" value="Peptidase_S24"/>
    <property type="match status" value="1"/>
</dbReference>
<dbReference type="CDD" id="cd06529">
    <property type="entry name" value="S24_LexA-like"/>
    <property type="match status" value="1"/>
</dbReference>
<gene>
    <name evidence="5" type="primary">lexA_1</name>
    <name evidence="5" type="ORF">CAFE_03810</name>
    <name evidence="6" type="ORF">HCR03_09410</name>
</gene>
<keyword evidence="5" id="KW-0378">Hydrolase</keyword>
<dbReference type="Gene3D" id="1.10.260.40">
    <property type="entry name" value="lambda repressor-like DNA-binding domains"/>
    <property type="match status" value="1"/>
</dbReference>
<dbReference type="GO" id="GO:0004252">
    <property type="term" value="F:serine-type endopeptidase activity"/>
    <property type="evidence" value="ECO:0007669"/>
    <property type="project" value="UniProtKB-EC"/>
</dbReference>
<dbReference type="RefSeq" id="WP_066642721.1">
    <property type="nucleotide sequence ID" value="NZ_CP060286.1"/>
</dbReference>
<dbReference type="OrthoDB" id="1863057at2"/>
<dbReference type="InterPro" id="IPR010982">
    <property type="entry name" value="Lambda_DNA-bd_dom_sf"/>
</dbReference>
<keyword evidence="1" id="KW-0805">Transcription regulation</keyword>
<dbReference type="Proteomes" id="UP000515909">
    <property type="component" value="Chromosome"/>
</dbReference>
<dbReference type="PROSITE" id="PS50943">
    <property type="entry name" value="HTH_CROC1"/>
    <property type="match status" value="1"/>
</dbReference>
<dbReference type="EMBL" id="VWXL01000014">
    <property type="protein sequence ID" value="MVB09716.1"/>
    <property type="molecule type" value="Genomic_DNA"/>
</dbReference>
<dbReference type="AlphaFoldDB" id="A0A6N8HVB4"/>
<dbReference type="EMBL" id="CP060286">
    <property type="protein sequence ID" value="QNK42398.1"/>
    <property type="molecule type" value="Genomic_DNA"/>
</dbReference>
<evidence type="ECO:0000313" key="7">
    <source>
        <dbReference type="Proteomes" id="UP000469440"/>
    </source>
</evidence>
<evidence type="ECO:0000259" key="4">
    <source>
        <dbReference type="PROSITE" id="PS50943"/>
    </source>
</evidence>
<reference evidence="6 8" key="2">
    <citation type="submission" date="2020-08" db="EMBL/GenBank/DDBJ databases">
        <title>The isolate Caproiciproducens sp. 7D4C2 produces n-caproate at mildly acidic conditions from hexoses: genome and rBOX comparison with related strains and chain-elongating bacteria.</title>
        <authorList>
            <person name="Esquivel-Elizondo S."/>
            <person name="Bagci C."/>
            <person name="Temovska M."/>
            <person name="Jeon B.S."/>
            <person name="Bessarab I."/>
            <person name="Williams R.B.H."/>
            <person name="Huson D.H."/>
            <person name="Angenent L.T."/>
        </authorList>
    </citation>
    <scope>NUCLEOTIDE SEQUENCE [LARGE SCALE GENOMIC DNA]</scope>
    <source>
        <strain evidence="6 8">7D4C2</strain>
    </source>
</reference>
<dbReference type="PANTHER" id="PTHR40661:SF3">
    <property type="entry name" value="FELS-1 PROPHAGE TRANSCRIPTIONAL REGULATOR"/>
    <property type="match status" value="1"/>
</dbReference>
<dbReference type="Gene3D" id="2.10.109.10">
    <property type="entry name" value="Umud Fragment, subunit A"/>
    <property type="match status" value="1"/>
</dbReference>
<accession>A0A6N8HVB4</accession>
<dbReference type="Proteomes" id="UP000469440">
    <property type="component" value="Unassembled WGS sequence"/>
</dbReference>
<dbReference type="KEGG" id="cfem:HCR03_09410"/>
<dbReference type="SUPFAM" id="SSF47413">
    <property type="entry name" value="lambda repressor-like DNA-binding domains"/>
    <property type="match status" value="1"/>
</dbReference>
<evidence type="ECO:0000256" key="1">
    <source>
        <dbReference type="ARBA" id="ARBA00023015"/>
    </source>
</evidence>
<reference evidence="5 7" key="1">
    <citation type="submission" date="2019-09" db="EMBL/GenBank/DDBJ databases">
        <title>Genome sequence of Clostridium sp. EA1.</title>
        <authorList>
            <person name="Poehlein A."/>
            <person name="Bengelsdorf F.R."/>
            <person name="Daniel R."/>
        </authorList>
    </citation>
    <scope>NUCLEOTIDE SEQUENCE [LARGE SCALE GENOMIC DNA]</scope>
    <source>
        <strain evidence="5 7">EA1</strain>
    </source>
</reference>